<dbReference type="GO" id="GO:0007018">
    <property type="term" value="P:microtubule-based movement"/>
    <property type="evidence" value="ECO:0007669"/>
    <property type="project" value="InterPro"/>
</dbReference>
<dbReference type="InterPro" id="IPR001752">
    <property type="entry name" value="Kinesin_motor_dom"/>
</dbReference>
<dbReference type="EMBL" id="MDYQ01000507">
    <property type="protein sequence ID" value="PRP74022.1"/>
    <property type="molecule type" value="Genomic_DNA"/>
</dbReference>
<dbReference type="PROSITE" id="PS50067">
    <property type="entry name" value="KINESIN_MOTOR_2"/>
    <property type="match status" value="1"/>
</dbReference>
<evidence type="ECO:0000256" key="2">
    <source>
        <dbReference type="SAM" id="MobiDB-lite"/>
    </source>
</evidence>
<sequence length="53" mass="6144">MSRGREHSQEAAQHHPGQELKGNIRVFCRIHPYLGKEASEDNNSMEHYDLNQP</sequence>
<dbReference type="AlphaFoldDB" id="A0A2P6MQP7"/>
<reference evidence="4 5" key="1">
    <citation type="journal article" date="2018" name="Genome Biol. Evol.">
        <title>Multiple Roots of Fruiting Body Formation in Amoebozoa.</title>
        <authorList>
            <person name="Hillmann F."/>
            <person name="Forbes G."/>
            <person name="Novohradska S."/>
            <person name="Ferling I."/>
            <person name="Riege K."/>
            <person name="Groth M."/>
            <person name="Westermann M."/>
            <person name="Marz M."/>
            <person name="Spaller T."/>
            <person name="Winckler T."/>
            <person name="Schaap P."/>
            <person name="Glockner G."/>
        </authorList>
    </citation>
    <scope>NUCLEOTIDE SEQUENCE [LARGE SCALE GENOMIC DNA]</scope>
    <source>
        <strain evidence="4 5">Jena</strain>
    </source>
</reference>
<dbReference type="GO" id="GO:0005524">
    <property type="term" value="F:ATP binding"/>
    <property type="evidence" value="ECO:0007669"/>
    <property type="project" value="InterPro"/>
</dbReference>
<protein>
    <recommendedName>
        <fullName evidence="3">Kinesin motor domain-containing protein</fullName>
    </recommendedName>
</protein>
<organism evidence="4 5">
    <name type="scientific">Planoprotostelium fungivorum</name>
    <dbReference type="NCBI Taxonomy" id="1890364"/>
    <lineage>
        <taxon>Eukaryota</taxon>
        <taxon>Amoebozoa</taxon>
        <taxon>Evosea</taxon>
        <taxon>Variosea</taxon>
        <taxon>Cavosteliida</taxon>
        <taxon>Cavosteliaceae</taxon>
        <taxon>Planoprotostelium</taxon>
    </lineage>
</organism>
<evidence type="ECO:0000313" key="5">
    <source>
        <dbReference type="Proteomes" id="UP000241769"/>
    </source>
</evidence>
<comment type="similarity">
    <text evidence="1">Belongs to the TRAFAC class myosin-kinesin ATPase superfamily. Kinesin family.</text>
</comment>
<proteinExistence type="inferred from homology"/>
<keyword evidence="5" id="KW-1185">Reference proteome</keyword>
<dbReference type="GO" id="GO:0003777">
    <property type="term" value="F:microtubule motor activity"/>
    <property type="evidence" value="ECO:0007669"/>
    <property type="project" value="InterPro"/>
</dbReference>
<dbReference type="Proteomes" id="UP000241769">
    <property type="component" value="Unassembled WGS sequence"/>
</dbReference>
<evidence type="ECO:0000259" key="3">
    <source>
        <dbReference type="PROSITE" id="PS50067"/>
    </source>
</evidence>
<feature type="domain" description="Kinesin motor" evidence="3">
    <location>
        <begin position="23"/>
        <end position="53"/>
    </location>
</feature>
<feature type="region of interest" description="Disordered" evidence="2">
    <location>
        <begin position="1"/>
        <end position="23"/>
    </location>
</feature>
<feature type="non-terminal residue" evidence="4">
    <location>
        <position position="53"/>
    </location>
</feature>
<name>A0A2P6MQP7_9EUKA</name>
<gene>
    <name evidence="4" type="ORF">PROFUN_16381</name>
</gene>
<accession>A0A2P6MQP7</accession>
<dbReference type="OrthoDB" id="3176171at2759"/>
<comment type="caution">
    <text evidence="4">The sequence shown here is derived from an EMBL/GenBank/DDBJ whole genome shotgun (WGS) entry which is preliminary data.</text>
</comment>
<feature type="compositionally biased region" description="Basic and acidic residues" evidence="2">
    <location>
        <begin position="1"/>
        <end position="18"/>
    </location>
</feature>
<dbReference type="GO" id="GO:0008017">
    <property type="term" value="F:microtubule binding"/>
    <property type="evidence" value="ECO:0007669"/>
    <property type="project" value="InterPro"/>
</dbReference>
<comment type="caution">
    <text evidence="1">Lacks conserved residue(s) required for the propagation of feature annotation.</text>
</comment>
<evidence type="ECO:0000313" key="4">
    <source>
        <dbReference type="EMBL" id="PRP74022.1"/>
    </source>
</evidence>
<evidence type="ECO:0000256" key="1">
    <source>
        <dbReference type="PROSITE-ProRule" id="PRU00283"/>
    </source>
</evidence>
<dbReference type="InParanoid" id="A0A2P6MQP7"/>